<keyword evidence="3 7" id="KW-0812">Transmembrane</keyword>
<organism evidence="9 10">
    <name type="scientific">Anabarilius grahami</name>
    <name type="common">Kanglang fish</name>
    <name type="synonym">Barilius grahami</name>
    <dbReference type="NCBI Taxonomy" id="495550"/>
    <lineage>
        <taxon>Eukaryota</taxon>
        <taxon>Metazoa</taxon>
        <taxon>Chordata</taxon>
        <taxon>Craniata</taxon>
        <taxon>Vertebrata</taxon>
        <taxon>Euteleostomi</taxon>
        <taxon>Actinopterygii</taxon>
        <taxon>Neopterygii</taxon>
        <taxon>Teleostei</taxon>
        <taxon>Ostariophysi</taxon>
        <taxon>Cypriniformes</taxon>
        <taxon>Xenocyprididae</taxon>
        <taxon>Xenocypridinae</taxon>
        <taxon>Xenocypridinae incertae sedis</taxon>
        <taxon>Anabarilius</taxon>
    </lineage>
</organism>
<feature type="compositionally biased region" description="Low complexity" evidence="6">
    <location>
        <begin position="45"/>
        <end position="62"/>
    </location>
</feature>
<dbReference type="Pfam" id="PF00029">
    <property type="entry name" value="Connexin"/>
    <property type="match status" value="1"/>
</dbReference>
<dbReference type="InterPro" id="IPR038359">
    <property type="entry name" value="Connexin_N_sf"/>
</dbReference>
<comment type="subcellular location">
    <subcellularLocation>
        <location evidence="1">Cell membrane</location>
        <topology evidence="1">Multi-pass membrane protein</topology>
    </subcellularLocation>
</comment>
<proteinExistence type="predicted"/>
<dbReference type="GO" id="GO:0005243">
    <property type="term" value="F:gap junction channel activity"/>
    <property type="evidence" value="ECO:0007669"/>
    <property type="project" value="TreeGrafter"/>
</dbReference>
<dbReference type="GO" id="GO:0005922">
    <property type="term" value="C:connexin complex"/>
    <property type="evidence" value="ECO:0007669"/>
    <property type="project" value="InterPro"/>
</dbReference>
<dbReference type="Proteomes" id="UP000281406">
    <property type="component" value="Unassembled WGS sequence"/>
</dbReference>
<evidence type="ECO:0000256" key="6">
    <source>
        <dbReference type="SAM" id="MobiDB-lite"/>
    </source>
</evidence>
<dbReference type="Gene3D" id="1.20.1440.80">
    <property type="entry name" value="Gap junction channel protein cysteine-rich domain"/>
    <property type="match status" value="1"/>
</dbReference>
<evidence type="ECO:0000256" key="2">
    <source>
        <dbReference type="ARBA" id="ARBA00022475"/>
    </source>
</evidence>
<dbReference type="AlphaFoldDB" id="A0A3N0Y9A8"/>
<feature type="transmembrane region" description="Helical" evidence="7">
    <location>
        <begin position="213"/>
        <end position="235"/>
    </location>
</feature>
<evidence type="ECO:0000256" key="4">
    <source>
        <dbReference type="ARBA" id="ARBA00022989"/>
    </source>
</evidence>
<dbReference type="GO" id="GO:0007267">
    <property type="term" value="P:cell-cell signaling"/>
    <property type="evidence" value="ECO:0007669"/>
    <property type="project" value="TreeGrafter"/>
</dbReference>
<feature type="transmembrane region" description="Helical" evidence="7">
    <location>
        <begin position="309"/>
        <end position="330"/>
    </location>
</feature>
<evidence type="ECO:0000256" key="7">
    <source>
        <dbReference type="SAM" id="Phobius"/>
    </source>
</evidence>
<feature type="transmembrane region" description="Helical" evidence="7">
    <location>
        <begin position="247"/>
        <end position="270"/>
    </location>
</feature>
<reference evidence="9 10" key="1">
    <citation type="submission" date="2018-10" db="EMBL/GenBank/DDBJ databases">
        <title>Genome assembly for a Yunnan-Guizhou Plateau 3E fish, Anabarilius grahami (Regan), and its evolutionary and genetic applications.</title>
        <authorList>
            <person name="Jiang W."/>
        </authorList>
    </citation>
    <scope>NUCLEOTIDE SEQUENCE [LARGE SCALE GENOMIC DNA]</scope>
    <source>
        <strain evidence="9">AG-KIZ</strain>
        <tissue evidence="9">Muscle</tissue>
    </source>
</reference>
<dbReference type="EMBL" id="RJVU01049301">
    <property type="protein sequence ID" value="ROL42823.1"/>
    <property type="molecule type" value="Genomic_DNA"/>
</dbReference>
<evidence type="ECO:0000313" key="9">
    <source>
        <dbReference type="EMBL" id="ROL42823.1"/>
    </source>
</evidence>
<dbReference type="PANTHER" id="PTHR11984">
    <property type="entry name" value="CONNEXIN"/>
    <property type="match status" value="1"/>
</dbReference>
<feature type="compositionally biased region" description="Polar residues" evidence="6">
    <location>
        <begin position="21"/>
        <end position="30"/>
    </location>
</feature>
<dbReference type="InterPro" id="IPR013092">
    <property type="entry name" value="Connexin_N"/>
</dbReference>
<evidence type="ECO:0000256" key="1">
    <source>
        <dbReference type="ARBA" id="ARBA00004651"/>
    </source>
</evidence>
<keyword evidence="2" id="KW-1003">Cell membrane</keyword>
<keyword evidence="5 7" id="KW-0472">Membrane</keyword>
<feature type="domain" description="Connexin cysteine-rich" evidence="8">
    <location>
        <begin position="263"/>
        <end position="332"/>
    </location>
</feature>
<feature type="region of interest" description="Disordered" evidence="6">
    <location>
        <begin position="15"/>
        <end position="75"/>
    </location>
</feature>
<dbReference type="SMART" id="SM01089">
    <property type="entry name" value="Connexin_CCC"/>
    <property type="match status" value="1"/>
</dbReference>
<sequence length="348" mass="38263">MGRFGYLQRPLQPVSPLQHVSPLQTPTLANESAPARESAPEPAPTRESASEPSPVSESFPEPLAEMAATPEPSSEMAATPELLEIAALAVVATAIWCVWAAHTSAPVHEPTPELAPVHEFIPESTPVGESAPEPSAELVVTPEPSAEMVSTPEPSAHEAASEPVLVPEFPVCLDTTKEVFPEFPVCPDTTKEVDPKFSVCPKTTTEVAPESPVFWALQLVTVLVPGAVFHLYAAYKNINQEDILEKPTYTVFYIISVLLRIVLEMAAFWLQSRLFGFLVHPLYFCDASSLEKTFNFTKCMVPEHFEKTIFLSAMYIFTIITLILCMAEIFEILCRRLGYLTNQSQSET</sequence>
<accession>A0A3N0Y9A8</accession>
<keyword evidence="10" id="KW-1185">Reference proteome</keyword>
<evidence type="ECO:0000313" key="10">
    <source>
        <dbReference type="Proteomes" id="UP000281406"/>
    </source>
</evidence>
<gene>
    <name evidence="9" type="ORF">DPX16_8569</name>
</gene>
<name>A0A3N0Y9A8_ANAGA</name>
<dbReference type="InterPro" id="IPR000500">
    <property type="entry name" value="Connexin"/>
</dbReference>
<dbReference type="PANTHER" id="PTHR11984:SF1">
    <property type="entry name" value="GAP JUNCTION EPSILON-1 PROTEIN-RELATED"/>
    <property type="match status" value="1"/>
</dbReference>
<dbReference type="OrthoDB" id="8719005at2759"/>
<protein>
    <submittedName>
        <fullName evidence="9">Gap junction epsilon-1 protein</fullName>
    </submittedName>
</protein>
<keyword evidence="4 7" id="KW-1133">Transmembrane helix</keyword>
<evidence type="ECO:0000256" key="3">
    <source>
        <dbReference type="ARBA" id="ARBA00022692"/>
    </source>
</evidence>
<evidence type="ECO:0000256" key="5">
    <source>
        <dbReference type="ARBA" id="ARBA00023136"/>
    </source>
</evidence>
<dbReference type="InterPro" id="IPR019570">
    <property type="entry name" value="Connexin_CCC"/>
</dbReference>
<comment type="caution">
    <text evidence="9">The sequence shown here is derived from an EMBL/GenBank/DDBJ whole genome shotgun (WGS) entry which is preliminary data.</text>
</comment>
<evidence type="ECO:0000259" key="8">
    <source>
        <dbReference type="SMART" id="SM01089"/>
    </source>
</evidence>